<dbReference type="Gene3D" id="2.60.40.150">
    <property type="entry name" value="C2 domain"/>
    <property type="match status" value="1"/>
</dbReference>
<reference evidence="3" key="2">
    <citation type="submission" date="2024-10" db="UniProtKB">
        <authorList>
            <consortium name="EnsemblProtists"/>
        </authorList>
    </citation>
    <scope>IDENTIFICATION</scope>
</reference>
<dbReference type="SUPFAM" id="SSF49562">
    <property type="entry name" value="C2 domain (Calcium/lipid-binding domain, CaLB)"/>
    <property type="match status" value="1"/>
</dbReference>
<dbReference type="PANTHER" id="PTHR46980:SF2">
    <property type="entry name" value="TRICALBIN-1-RELATED"/>
    <property type="match status" value="1"/>
</dbReference>
<dbReference type="STRING" id="2903.A0A0D3JLE5"/>
<evidence type="ECO:0000259" key="2">
    <source>
        <dbReference type="PROSITE" id="PS50004"/>
    </source>
</evidence>
<name>A0A0D3JLE5_EMIH1</name>
<feature type="region of interest" description="Disordered" evidence="1">
    <location>
        <begin position="361"/>
        <end position="445"/>
    </location>
</feature>
<dbReference type="Proteomes" id="UP000013827">
    <property type="component" value="Unassembled WGS sequence"/>
</dbReference>
<feature type="compositionally biased region" description="Low complexity" evidence="1">
    <location>
        <begin position="427"/>
        <end position="445"/>
    </location>
</feature>
<dbReference type="PROSITE" id="PS50004">
    <property type="entry name" value="C2"/>
    <property type="match status" value="1"/>
</dbReference>
<dbReference type="PRINTS" id="PR00360">
    <property type="entry name" value="C2DOMAIN"/>
</dbReference>
<feature type="region of interest" description="Disordered" evidence="1">
    <location>
        <begin position="1"/>
        <end position="31"/>
    </location>
</feature>
<dbReference type="CDD" id="cd00030">
    <property type="entry name" value="C2"/>
    <property type="match status" value="1"/>
</dbReference>
<keyword evidence="4" id="KW-1185">Reference proteome</keyword>
<accession>A0A0D3JLE5</accession>
<feature type="domain" description="C2" evidence="2">
    <location>
        <begin position="218"/>
        <end position="339"/>
    </location>
</feature>
<feature type="compositionally biased region" description="Basic residues" evidence="1">
    <location>
        <begin position="68"/>
        <end position="78"/>
    </location>
</feature>
<sequence length="445" mass="46903">MVSGGQGWREELARGGDGRSRRHASQVAGVPRASALRPTAVSLLLLLLLLPLLPWRAATGQGDGARGRGAHRRLRRPPLPRLPLLPPARTRARSRDGEGARGAGPRHRDAAVRGGAQGGGPGRHLGPVRGPRPRGEQASVICCQEEPRAGVGRDFLVERGPLRPAAGRARRLPLRSRQGLPRRLPPAPLSLPGSVKLRIRWRSAAAEWAEAREAALAAARPLPVPVPPSSLSSRGVVSVRLFSAQELRGADADGLSDPYAEVRLGSRGAVRSSICSRTRDPVWDETFSFGGEVAQLLAEPLAISLYDKDASRLDRDDSLGKATLDLSPLRTQYAAALTGTVLYKRSQPRGQVHAVVSWVSGEEPSGDQAGQQQAGQQQPPSSGGAAQPPPGLQGLRLPAVKLPPRPARLSLGRVGRRQAASIRGQHGASPDGSGYSPSGGSDLAV</sequence>
<feature type="region of interest" description="Disordered" evidence="1">
    <location>
        <begin position="59"/>
        <end position="138"/>
    </location>
</feature>
<dbReference type="eggNOG" id="KOG1030">
    <property type="taxonomic scope" value="Eukaryota"/>
</dbReference>
<organism evidence="3 4">
    <name type="scientific">Emiliania huxleyi (strain CCMP1516)</name>
    <dbReference type="NCBI Taxonomy" id="280463"/>
    <lineage>
        <taxon>Eukaryota</taxon>
        <taxon>Haptista</taxon>
        <taxon>Haptophyta</taxon>
        <taxon>Prymnesiophyceae</taxon>
        <taxon>Isochrysidales</taxon>
        <taxon>Noelaerhabdaceae</taxon>
        <taxon>Emiliania</taxon>
    </lineage>
</organism>
<dbReference type="Pfam" id="PF00168">
    <property type="entry name" value="C2"/>
    <property type="match status" value="1"/>
</dbReference>
<feature type="compositionally biased region" description="Basic and acidic residues" evidence="1">
    <location>
        <begin position="8"/>
        <end position="19"/>
    </location>
</feature>
<evidence type="ECO:0000313" key="3">
    <source>
        <dbReference type="EnsemblProtists" id="EOD24330"/>
    </source>
</evidence>
<feature type="compositionally biased region" description="Low complexity" evidence="1">
    <location>
        <begin position="366"/>
        <end position="398"/>
    </location>
</feature>
<proteinExistence type="predicted"/>
<protein>
    <recommendedName>
        <fullName evidence="2">C2 domain-containing protein</fullName>
    </recommendedName>
</protein>
<dbReference type="AlphaFoldDB" id="A0A0D3JLE5"/>
<evidence type="ECO:0000313" key="4">
    <source>
        <dbReference type="Proteomes" id="UP000013827"/>
    </source>
</evidence>
<dbReference type="InterPro" id="IPR000008">
    <property type="entry name" value="C2_dom"/>
</dbReference>
<dbReference type="PANTHER" id="PTHR46980">
    <property type="entry name" value="TRICALBIN-1-RELATED"/>
    <property type="match status" value="1"/>
</dbReference>
<dbReference type="EnsemblProtists" id="EOD24330">
    <property type="protein sequence ID" value="EOD24330"/>
    <property type="gene ID" value="EMIHUDRAFT_457794"/>
</dbReference>
<evidence type="ECO:0000256" key="1">
    <source>
        <dbReference type="SAM" id="MobiDB-lite"/>
    </source>
</evidence>
<dbReference type="InterPro" id="IPR052455">
    <property type="entry name" value="Tricalbin_domain"/>
</dbReference>
<dbReference type="InterPro" id="IPR035892">
    <property type="entry name" value="C2_domain_sf"/>
</dbReference>
<dbReference type="SMART" id="SM00239">
    <property type="entry name" value="C2"/>
    <property type="match status" value="1"/>
</dbReference>
<dbReference type="PaxDb" id="2903-EOD24330"/>
<reference evidence="4" key="1">
    <citation type="journal article" date="2013" name="Nature">
        <title>Pan genome of the phytoplankton Emiliania underpins its global distribution.</title>
        <authorList>
            <person name="Read B.A."/>
            <person name="Kegel J."/>
            <person name="Klute M.J."/>
            <person name="Kuo A."/>
            <person name="Lefebvre S.C."/>
            <person name="Maumus F."/>
            <person name="Mayer C."/>
            <person name="Miller J."/>
            <person name="Monier A."/>
            <person name="Salamov A."/>
            <person name="Young J."/>
            <person name="Aguilar M."/>
            <person name="Claverie J.M."/>
            <person name="Frickenhaus S."/>
            <person name="Gonzalez K."/>
            <person name="Herman E.K."/>
            <person name="Lin Y.C."/>
            <person name="Napier J."/>
            <person name="Ogata H."/>
            <person name="Sarno A.F."/>
            <person name="Shmutz J."/>
            <person name="Schroeder D."/>
            <person name="de Vargas C."/>
            <person name="Verret F."/>
            <person name="von Dassow P."/>
            <person name="Valentin K."/>
            <person name="Van de Peer Y."/>
            <person name="Wheeler G."/>
            <person name="Dacks J.B."/>
            <person name="Delwiche C.F."/>
            <person name="Dyhrman S.T."/>
            <person name="Glockner G."/>
            <person name="John U."/>
            <person name="Richards T."/>
            <person name="Worden A.Z."/>
            <person name="Zhang X."/>
            <person name="Grigoriev I.V."/>
            <person name="Allen A.E."/>
            <person name="Bidle K."/>
            <person name="Borodovsky M."/>
            <person name="Bowler C."/>
            <person name="Brownlee C."/>
            <person name="Cock J.M."/>
            <person name="Elias M."/>
            <person name="Gladyshev V.N."/>
            <person name="Groth M."/>
            <person name="Guda C."/>
            <person name="Hadaegh A."/>
            <person name="Iglesias-Rodriguez M.D."/>
            <person name="Jenkins J."/>
            <person name="Jones B.M."/>
            <person name="Lawson T."/>
            <person name="Leese F."/>
            <person name="Lindquist E."/>
            <person name="Lobanov A."/>
            <person name="Lomsadze A."/>
            <person name="Malik S.B."/>
            <person name="Marsh M.E."/>
            <person name="Mackinder L."/>
            <person name="Mock T."/>
            <person name="Mueller-Roeber B."/>
            <person name="Pagarete A."/>
            <person name="Parker M."/>
            <person name="Probert I."/>
            <person name="Quesneville H."/>
            <person name="Raines C."/>
            <person name="Rensing S.A."/>
            <person name="Riano-Pachon D.M."/>
            <person name="Richier S."/>
            <person name="Rokitta S."/>
            <person name="Shiraiwa Y."/>
            <person name="Soanes D.M."/>
            <person name="van der Giezen M."/>
            <person name="Wahlund T.M."/>
            <person name="Williams B."/>
            <person name="Wilson W."/>
            <person name="Wolfe G."/>
            <person name="Wurch L.L."/>
        </authorList>
    </citation>
    <scope>NUCLEOTIDE SEQUENCE</scope>
</reference>